<dbReference type="OrthoDB" id="2135762at2759"/>
<dbReference type="HOGENOM" id="CLU_100671_0_0_1"/>
<sequence length="219" mass="25862">MYYKNDYEKIDLSKKDFSNYLNTMMQAAMVKLNLHLPENDDDPIKNRIIETLEQFLFNSFDITKHAVSADGRDLSNANIRDILSLRTMQNVESIDPAITSQLRNIIHQFEEETTEVIRLRRELPAQASEVYTDITKRVDNEVSEIINQIEQECAQQDDEIEEEHVDLDYDMINKNYTTQLELLKETNSVLPSLIRQVEKYKKTVWFLEESYKQQSKEMI</sequence>
<dbReference type="Pfam" id="PF08641">
    <property type="entry name" value="Mis14"/>
    <property type="match status" value="1"/>
</dbReference>
<evidence type="ECO:0000313" key="2">
    <source>
        <dbReference type="Proteomes" id="UP000011777"/>
    </source>
</evidence>
<protein>
    <submittedName>
        <fullName evidence="1">Kinetochore complex subunit, putative</fullName>
    </submittedName>
</protein>
<evidence type="ECO:0000313" key="1">
    <source>
        <dbReference type="EMBL" id="EMG47631.1"/>
    </source>
</evidence>
<reference evidence="1 2" key="1">
    <citation type="submission" date="2013-02" db="EMBL/GenBank/DDBJ databases">
        <title>Genome sequence of Candida maltosa Xu316, a potential industrial strain for xylitol and ethanol production.</title>
        <authorList>
            <person name="Yu J."/>
            <person name="Wang Q."/>
            <person name="Geng X."/>
            <person name="Bao W."/>
            <person name="He P."/>
            <person name="Cai J."/>
        </authorList>
    </citation>
    <scope>NUCLEOTIDE SEQUENCE [LARGE SCALE GENOMIC DNA]</scope>
    <source>
        <strain evidence="2">Xu316</strain>
    </source>
</reference>
<keyword evidence="2" id="KW-1185">Reference proteome</keyword>
<gene>
    <name evidence="1" type="ORF">G210_1965</name>
</gene>
<dbReference type="PANTHER" id="PTHR31749:SF3">
    <property type="entry name" value="KINETOCHORE-ASSOCIATED PROTEIN NSL1 HOMOLOG"/>
    <property type="match status" value="1"/>
</dbReference>
<proteinExistence type="predicted"/>
<dbReference type="AlphaFoldDB" id="M3IMN9"/>
<name>M3IMN9_CANMX</name>
<comment type="caution">
    <text evidence="1">The sequence shown here is derived from an EMBL/GenBank/DDBJ whole genome shotgun (WGS) entry which is preliminary data.</text>
</comment>
<dbReference type="GO" id="GO:0000444">
    <property type="term" value="C:MIS12/MIND type complex"/>
    <property type="evidence" value="ECO:0007669"/>
    <property type="project" value="TreeGrafter"/>
</dbReference>
<dbReference type="OMA" id="QEWEDQT"/>
<dbReference type="InterPro" id="IPR013950">
    <property type="entry name" value="Mis14/Nsl1"/>
</dbReference>
<dbReference type="Proteomes" id="UP000011777">
    <property type="component" value="Unassembled WGS sequence"/>
</dbReference>
<dbReference type="PANTHER" id="PTHR31749">
    <property type="entry name" value="KINETOCHORE-ASSOCIATED PROTEIN NSL1 HOMOLOG"/>
    <property type="match status" value="1"/>
</dbReference>
<organism evidence="1 2">
    <name type="scientific">Candida maltosa (strain Xu316)</name>
    <name type="common">Yeast</name>
    <dbReference type="NCBI Taxonomy" id="1245528"/>
    <lineage>
        <taxon>Eukaryota</taxon>
        <taxon>Fungi</taxon>
        <taxon>Dikarya</taxon>
        <taxon>Ascomycota</taxon>
        <taxon>Saccharomycotina</taxon>
        <taxon>Pichiomycetes</taxon>
        <taxon>Debaryomycetaceae</taxon>
        <taxon>Candida/Lodderomyces clade</taxon>
        <taxon>Candida</taxon>
    </lineage>
</organism>
<dbReference type="GO" id="GO:0000070">
    <property type="term" value="P:mitotic sister chromatid segregation"/>
    <property type="evidence" value="ECO:0007669"/>
    <property type="project" value="InterPro"/>
</dbReference>
<dbReference type="EMBL" id="AOGT01001463">
    <property type="protein sequence ID" value="EMG47631.1"/>
    <property type="molecule type" value="Genomic_DNA"/>
</dbReference>
<dbReference type="eggNOG" id="ENOG502SA1D">
    <property type="taxonomic scope" value="Eukaryota"/>
</dbReference>
<accession>M3IMN9</accession>
<dbReference type="STRING" id="1245528.M3IMN9"/>